<sequence>MFTHKVIAAEISLVSMGNNEILPILLNPLRRKIQQVSADGAYETRTSDHVLENKGITPLFHIEATRGTGSNGIL</sequence>
<reference evidence="2" key="1">
    <citation type="submission" date="2017-04" db="EMBL/GenBank/DDBJ databases">
        <title>Genome evolution of the luminous symbionts of deep sea anglerfish.</title>
        <authorList>
            <person name="Hendry T.A."/>
        </authorList>
    </citation>
    <scope>NUCLEOTIDE SEQUENCE [LARGE SCALE GENOMIC DNA]</scope>
</reference>
<gene>
    <name evidence="1" type="ORF">BTN49_2705</name>
</gene>
<evidence type="ECO:0000313" key="2">
    <source>
        <dbReference type="Proteomes" id="UP000219020"/>
    </source>
</evidence>
<protein>
    <submittedName>
        <fullName evidence="1">Mobile element protein</fullName>
    </submittedName>
</protein>
<proteinExistence type="predicted"/>
<dbReference type="OrthoDB" id="6382212at2"/>
<organism evidence="1 2">
    <name type="scientific">Candidatus Enterovibrio escicola</name>
    <dbReference type="NCBI Taxonomy" id="1927127"/>
    <lineage>
        <taxon>Bacteria</taxon>
        <taxon>Pseudomonadati</taxon>
        <taxon>Pseudomonadota</taxon>
        <taxon>Gammaproteobacteria</taxon>
        <taxon>Vibrionales</taxon>
        <taxon>Vibrionaceae</taxon>
        <taxon>Enterovibrio</taxon>
    </lineage>
</organism>
<dbReference type="Proteomes" id="UP000219020">
    <property type="component" value="Unassembled WGS sequence"/>
</dbReference>
<comment type="caution">
    <text evidence="1">The sequence shown here is derived from an EMBL/GenBank/DDBJ whole genome shotgun (WGS) entry which is preliminary data.</text>
</comment>
<dbReference type="EMBL" id="NBYY01000031">
    <property type="protein sequence ID" value="PCS21693.1"/>
    <property type="molecule type" value="Genomic_DNA"/>
</dbReference>
<accession>A0A2A5T0K9</accession>
<keyword evidence="2" id="KW-1185">Reference proteome</keyword>
<dbReference type="AlphaFoldDB" id="A0A2A5T0K9"/>
<name>A0A2A5T0K9_9GAMM</name>
<evidence type="ECO:0000313" key="1">
    <source>
        <dbReference type="EMBL" id="PCS21693.1"/>
    </source>
</evidence>